<dbReference type="Proteomes" id="UP000053477">
    <property type="component" value="Unassembled WGS sequence"/>
</dbReference>
<evidence type="ECO:0000313" key="3">
    <source>
        <dbReference type="Proteomes" id="UP000053477"/>
    </source>
</evidence>
<evidence type="ECO:0000256" key="1">
    <source>
        <dbReference type="SAM" id="MobiDB-lite"/>
    </source>
</evidence>
<proteinExistence type="predicted"/>
<feature type="region of interest" description="Disordered" evidence="1">
    <location>
        <begin position="80"/>
        <end position="117"/>
    </location>
</feature>
<organism evidence="2 3">
    <name type="scientific">Schizopora paradoxa</name>
    <dbReference type="NCBI Taxonomy" id="27342"/>
    <lineage>
        <taxon>Eukaryota</taxon>
        <taxon>Fungi</taxon>
        <taxon>Dikarya</taxon>
        <taxon>Basidiomycota</taxon>
        <taxon>Agaricomycotina</taxon>
        <taxon>Agaricomycetes</taxon>
        <taxon>Hymenochaetales</taxon>
        <taxon>Schizoporaceae</taxon>
        <taxon>Schizopora</taxon>
    </lineage>
</organism>
<accession>A0A0H2S7D9</accession>
<dbReference type="EMBL" id="KQ085884">
    <property type="protein sequence ID" value="KLO19884.1"/>
    <property type="molecule type" value="Genomic_DNA"/>
</dbReference>
<sequence length="340" mass="37508">MEITCLCNFASVDSKEMQRLAPAPLPITHTQHPNWTGGADDLLYVYEDLTIISSDLVHFRVHQARLLKTSSNMFNGLFPSSGAQDFGEPKQDDNLKETEPRSTNDEQDHEEQKLEGDSERTLYLPESGSVLNTLFCAAYNRSPVDASHTSLSDLSLAVAALKKYGVPLETAAAERSFMFSAFASHCASSPSFALEVYVIGAAHAPDLHALAVYASQFLLSLDLSTVSDETASALGVVYLRKLIALHFERVEQFKRQLVCLPQLHKPNVYCGASGGEALLRAWSLATTYLSWAAAPDVPTSSIDRAMTSVMEMLTCDTCRVSLRNRFQNLKQEWAHVKKTI</sequence>
<evidence type="ECO:0000313" key="2">
    <source>
        <dbReference type="EMBL" id="KLO19884.1"/>
    </source>
</evidence>
<feature type="compositionally biased region" description="Basic and acidic residues" evidence="1">
    <location>
        <begin position="87"/>
        <end position="117"/>
    </location>
</feature>
<dbReference type="OrthoDB" id="3265815at2759"/>
<dbReference type="InParanoid" id="A0A0H2S7D9"/>
<dbReference type="AlphaFoldDB" id="A0A0H2S7D9"/>
<reference evidence="2 3" key="1">
    <citation type="submission" date="2015-04" db="EMBL/GenBank/DDBJ databases">
        <title>Complete genome sequence of Schizopora paradoxa KUC8140, a cosmopolitan wood degrader in East Asia.</title>
        <authorList>
            <consortium name="DOE Joint Genome Institute"/>
            <person name="Min B."/>
            <person name="Park H."/>
            <person name="Jang Y."/>
            <person name="Kim J.-J."/>
            <person name="Kim K.H."/>
            <person name="Pangilinan J."/>
            <person name="Lipzen A."/>
            <person name="Riley R."/>
            <person name="Grigoriev I.V."/>
            <person name="Spatafora J.W."/>
            <person name="Choi I.-G."/>
        </authorList>
    </citation>
    <scope>NUCLEOTIDE SEQUENCE [LARGE SCALE GENOMIC DNA]</scope>
    <source>
        <strain evidence="2 3">KUC8140</strain>
    </source>
</reference>
<dbReference type="STRING" id="27342.A0A0H2S7D9"/>
<protein>
    <submittedName>
        <fullName evidence="2">Uncharacterized protein</fullName>
    </submittedName>
</protein>
<keyword evidence="3" id="KW-1185">Reference proteome</keyword>
<name>A0A0H2S7D9_9AGAM</name>
<gene>
    <name evidence="2" type="ORF">SCHPADRAFT_898455</name>
</gene>